<dbReference type="PANTHER" id="PTHR12653">
    <property type="entry name" value="NADH-UBIQUINONE OXIDOREDUCTASE 13 KD-B SUBUNIT"/>
    <property type="match status" value="1"/>
</dbReference>
<evidence type="ECO:0000313" key="11">
    <source>
        <dbReference type="Proteomes" id="UP001265746"/>
    </source>
</evidence>
<organism evidence="10 11">
    <name type="scientific">Phomopsis amygdali</name>
    <name type="common">Fusicoccum amygdali</name>
    <dbReference type="NCBI Taxonomy" id="1214568"/>
    <lineage>
        <taxon>Eukaryota</taxon>
        <taxon>Fungi</taxon>
        <taxon>Dikarya</taxon>
        <taxon>Ascomycota</taxon>
        <taxon>Pezizomycotina</taxon>
        <taxon>Sordariomycetes</taxon>
        <taxon>Sordariomycetidae</taxon>
        <taxon>Diaporthales</taxon>
        <taxon>Diaporthaceae</taxon>
        <taxon>Diaporthe</taxon>
    </lineage>
</organism>
<evidence type="ECO:0000256" key="6">
    <source>
        <dbReference type="ARBA" id="ARBA00022982"/>
    </source>
</evidence>
<comment type="subcellular location">
    <subcellularLocation>
        <location evidence="1">Mitochondrion inner membrane</location>
        <topology evidence="1">Peripheral membrane protein</topology>
        <orientation evidence="1">Matrix side</orientation>
    </subcellularLocation>
</comment>
<keyword evidence="7" id="KW-0496">Mitochondrion</keyword>
<dbReference type="Pfam" id="PF04716">
    <property type="entry name" value="ETC_C1_NDUFA5"/>
    <property type="match status" value="1"/>
</dbReference>
<dbReference type="GO" id="GO:0005743">
    <property type="term" value="C:mitochondrial inner membrane"/>
    <property type="evidence" value="ECO:0007669"/>
    <property type="project" value="UniProtKB-SubCell"/>
</dbReference>
<evidence type="ECO:0000256" key="9">
    <source>
        <dbReference type="SAM" id="MobiDB-lite"/>
    </source>
</evidence>
<evidence type="ECO:0000256" key="3">
    <source>
        <dbReference type="ARBA" id="ARBA00022448"/>
    </source>
</evidence>
<evidence type="ECO:0000256" key="1">
    <source>
        <dbReference type="ARBA" id="ARBA00004443"/>
    </source>
</evidence>
<comment type="similarity">
    <text evidence="2">Belongs to the complex I NDUFA5 subunit family.</text>
</comment>
<keyword evidence="5" id="KW-0999">Mitochondrion inner membrane</keyword>
<protein>
    <recommendedName>
        <fullName evidence="12">NADH-ubiquinone oxidoreductase 29.9 kDa subunit, mitochondrial</fullName>
    </recommendedName>
</protein>
<proteinExistence type="inferred from homology"/>
<keyword evidence="3" id="KW-0813">Transport</keyword>
<evidence type="ECO:0000256" key="5">
    <source>
        <dbReference type="ARBA" id="ARBA00022792"/>
    </source>
</evidence>
<evidence type="ECO:0000256" key="7">
    <source>
        <dbReference type="ARBA" id="ARBA00023128"/>
    </source>
</evidence>
<dbReference type="AlphaFoldDB" id="A0AAD9SNM0"/>
<feature type="compositionally biased region" description="Basic and acidic residues" evidence="9">
    <location>
        <begin position="133"/>
        <end position="160"/>
    </location>
</feature>
<dbReference type="InterPro" id="IPR006806">
    <property type="entry name" value="NDUFA5"/>
</dbReference>
<keyword evidence="6" id="KW-0249">Electron transport</keyword>
<accession>A0AAD9SNM0</accession>
<gene>
    <name evidence="10" type="ORF">N8I77_000462</name>
</gene>
<evidence type="ECO:0000313" key="10">
    <source>
        <dbReference type="EMBL" id="KAK2613555.1"/>
    </source>
</evidence>
<keyword evidence="11" id="KW-1185">Reference proteome</keyword>
<dbReference type="EMBL" id="JAUJFL010000001">
    <property type="protein sequence ID" value="KAK2613555.1"/>
    <property type="molecule type" value="Genomic_DNA"/>
</dbReference>
<dbReference type="PANTHER" id="PTHR12653:SF0">
    <property type="entry name" value="NADH DEHYDROGENASE [UBIQUINONE] 1 ALPHA SUBCOMPLEX SUBUNIT 5"/>
    <property type="match status" value="1"/>
</dbReference>
<feature type="region of interest" description="Disordered" evidence="9">
    <location>
        <begin position="133"/>
        <end position="170"/>
    </location>
</feature>
<keyword evidence="4" id="KW-0679">Respiratory chain</keyword>
<dbReference type="Proteomes" id="UP001265746">
    <property type="component" value="Unassembled WGS sequence"/>
</dbReference>
<keyword evidence="8" id="KW-0472">Membrane</keyword>
<evidence type="ECO:0000256" key="2">
    <source>
        <dbReference type="ARBA" id="ARBA00010261"/>
    </source>
</evidence>
<dbReference type="GO" id="GO:0022904">
    <property type="term" value="P:respiratory electron transport chain"/>
    <property type="evidence" value="ECO:0007669"/>
    <property type="project" value="InterPro"/>
</dbReference>
<sequence>MRGTLRLFASVKPVRFLEPGAPTGLTGLHANPSPRSTLLYLYSSTLDKLKVIPETSVYRQSVEAVTKHRMSLVQSVKPAGYDEWLAKARQILEKHPEHFKETAHKTADGSLAAGLERNGKFFVLRRTNPDIDSRYKEWDGEADEGPEKEGSRTEAERKDQALLSRDPFEGDGIEWVDEPKLTINQIEELENKIGAGLIEEVIQVAEGEHQLVDTMVESKPWESLEEKPKEGQWVYFERKE</sequence>
<comment type="caution">
    <text evidence="10">The sequence shown here is derived from an EMBL/GenBank/DDBJ whole genome shotgun (WGS) entry which is preliminary data.</text>
</comment>
<name>A0AAD9SNM0_PHOAM</name>
<evidence type="ECO:0000256" key="4">
    <source>
        <dbReference type="ARBA" id="ARBA00022660"/>
    </source>
</evidence>
<evidence type="ECO:0000256" key="8">
    <source>
        <dbReference type="ARBA" id="ARBA00023136"/>
    </source>
</evidence>
<evidence type="ECO:0008006" key="12">
    <source>
        <dbReference type="Google" id="ProtNLM"/>
    </source>
</evidence>
<reference evidence="10" key="1">
    <citation type="submission" date="2023-06" db="EMBL/GenBank/DDBJ databases">
        <authorList>
            <person name="Noh H."/>
        </authorList>
    </citation>
    <scope>NUCLEOTIDE SEQUENCE</scope>
    <source>
        <strain evidence="10">DUCC20226</strain>
    </source>
</reference>